<keyword evidence="2 10" id="KW-0444">Lipid biosynthesis</keyword>
<evidence type="ECO:0000313" key="11">
    <source>
        <dbReference type="EMBL" id="CRK92336.1"/>
    </source>
</evidence>
<protein>
    <recommendedName>
        <fullName evidence="10">Elongation of very long chain fatty acids protein</fullName>
        <ecNumber evidence="10">2.3.1.199</ecNumber>
    </recommendedName>
    <alternativeName>
        <fullName evidence="10">Very-long-chain 3-oxoacyl-CoA synthase</fullName>
    </alternativeName>
</protein>
<comment type="subcellular location">
    <subcellularLocation>
        <location evidence="1">Membrane</location>
        <topology evidence="1">Multi-pass membrane protein</topology>
    </subcellularLocation>
</comment>
<evidence type="ECO:0000256" key="1">
    <source>
        <dbReference type="ARBA" id="ARBA00004141"/>
    </source>
</evidence>
<dbReference type="GO" id="GO:0042761">
    <property type="term" value="P:very long-chain fatty acid biosynthetic process"/>
    <property type="evidence" value="ECO:0007669"/>
    <property type="project" value="TreeGrafter"/>
</dbReference>
<dbReference type="Pfam" id="PF01151">
    <property type="entry name" value="ELO"/>
    <property type="match status" value="1"/>
</dbReference>
<dbReference type="PANTHER" id="PTHR11157:SF69">
    <property type="entry name" value="ELONGATION OF VERY LONG CHAIN FATTY ACIDS PROTEIN 7"/>
    <property type="match status" value="1"/>
</dbReference>
<dbReference type="OrthoDB" id="434092at2759"/>
<evidence type="ECO:0000256" key="10">
    <source>
        <dbReference type="RuleBase" id="RU361115"/>
    </source>
</evidence>
<dbReference type="STRING" id="568069.A0A1J1HW92"/>
<accession>A0A1J1HW92</accession>
<feature type="non-terminal residue" evidence="11">
    <location>
        <position position="257"/>
    </location>
</feature>
<dbReference type="PANTHER" id="PTHR11157">
    <property type="entry name" value="FATTY ACID ACYL TRANSFERASE-RELATED"/>
    <property type="match status" value="1"/>
</dbReference>
<proteinExistence type="inferred from homology"/>
<comment type="catalytic activity">
    <reaction evidence="10">
        <text>a very-long-chain acyl-CoA + malonyl-CoA + H(+) = a very-long-chain 3-oxoacyl-CoA + CO2 + CoA</text>
        <dbReference type="Rhea" id="RHEA:32727"/>
        <dbReference type="ChEBI" id="CHEBI:15378"/>
        <dbReference type="ChEBI" id="CHEBI:16526"/>
        <dbReference type="ChEBI" id="CHEBI:57287"/>
        <dbReference type="ChEBI" id="CHEBI:57384"/>
        <dbReference type="ChEBI" id="CHEBI:90725"/>
        <dbReference type="ChEBI" id="CHEBI:90736"/>
        <dbReference type="EC" id="2.3.1.199"/>
    </reaction>
</comment>
<evidence type="ECO:0000256" key="2">
    <source>
        <dbReference type="ARBA" id="ARBA00022516"/>
    </source>
</evidence>
<keyword evidence="6 10" id="KW-1133">Transmembrane helix</keyword>
<dbReference type="GO" id="GO:0009922">
    <property type="term" value="F:fatty acid elongase activity"/>
    <property type="evidence" value="ECO:0007669"/>
    <property type="project" value="UniProtKB-EC"/>
</dbReference>
<feature type="transmembrane region" description="Helical" evidence="10">
    <location>
        <begin position="205"/>
        <end position="225"/>
    </location>
</feature>
<keyword evidence="7 10" id="KW-0443">Lipid metabolism</keyword>
<keyword evidence="9 10" id="KW-0275">Fatty acid biosynthesis</keyword>
<comment type="similarity">
    <text evidence="10">Belongs to the ELO family.</text>
</comment>
<evidence type="ECO:0000256" key="4">
    <source>
        <dbReference type="ARBA" id="ARBA00022692"/>
    </source>
</evidence>
<feature type="transmembrane region" description="Helical" evidence="10">
    <location>
        <begin position="237"/>
        <end position="256"/>
    </location>
</feature>
<dbReference type="GO" id="GO:0005789">
    <property type="term" value="C:endoplasmic reticulum membrane"/>
    <property type="evidence" value="ECO:0007669"/>
    <property type="project" value="TreeGrafter"/>
</dbReference>
<feature type="transmembrane region" description="Helical" evidence="10">
    <location>
        <begin position="116"/>
        <end position="134"/>
    </location>
</feature>
<dbReference type="InterPro" id="IPR002076">
    <property type="entry name" value="ELO_fam"/>
</dbReference>
<feature type="transmembrane region" description="Helical" evidence="10">
    <location>
        <begin position="65"/>
        <end position="85"/>
    </location>
</feature>
<feature type="transmembrane region" description="Helical" evidence="10">
    <location>
        <begin position="172"/>
        <end position="193"/>
    </location>
</feature>
<dbReference type="GO" id="GO:0034625">
    <property type="term" value="P:fatty acid elongation, monounsaturated fatty acid"/>
    <property type="evidence" value="ECO:0007669"/>
    <property type="project" value="TreeGrafter"/>
</dbReference>
<organism evidence="11 12">
    <name type="scientific">Clunio marinus</name>
    <dbReference type="NCBI Taxonomy" id="568069"/>
    <lineage>
        <taxon>Eukaryota</taxon>
        <taxon>Metazoa</taxon>
        <taxon>Ecdysozoa</taxon>
        <taxon>Arthropoda</taxon>
        <taxon>Hexapoda</taxon>
        <taxon>Insecta</taxon>
        <taxon>Pterygota</taxon>
        <taxon>Neoptera</taxon>
        <taxon>Endopterygota</taxon>
        <taxon>Diptera</taxon>
        <taxon>Nematocera</taxon>
        <taxon>Chironomoidea</taxon>
        <taxon>Chironomidae</taxon>
        <taxon>Clunio</taxon>
    </lineage>
</organism>
<name>A0A1J1HW92_9DIPT</name>
<evidence type="ECO:0000313" key="12">
    <source>
        <dbReference type="Proteomes" id="UP000183832"/>
    </source>
</evidence>
<keyword evidence="8 10" id="KW-0472">Membrane</keyword>
<evidence type="ECO:0000256" key="3">
    <source>
        <dbReference type="ARBA" id="ARBA00022679"/>
    </source>
</evidence>
<dbReference type="EMBL" id="CVRI01000025">
    <property type="protein sequence ID" value="CRK92336.1"/>
    <property type="molecule type" value="Genomic_DNA"/>
</dbReference>
<evidence type="ECO:0000256" key="5">
    <source>
        <dbReference type="ARBA" id="ARBA00022832"/>
    </source>
</evidence>
<dbReference type="EC" id="2.3.1.199" evidence="10"/>
<evidence type="ECO:0000256" key="8">
    <source>
        <dbReference type="ARBA" id="ARBA00023136"/>
    </source>
</evidence>
<evidence type="ECO:0000256" key="7">
    <source>
        <dbReference type="ARBA" id="ARBA00023098"/>
    </source>
</evidence>
<keyword evidence="4 10" id="KW-0812">Transmembrane</keyword>
<evidence type="ECO:0000256" key="6">
    <source>
        <dbReference type="ARBA" id="ARBA00022989"/>
    </source>
</evidence>
<dbReference type="Proteomes" id="UP000183832">
    <property type="component" value="Unassembled WGS sequence"/>
</dbReference>
<dbReference type="GO" id="GO:0019367">
    <property type="term" value="P:fatty acid elongation, saturated fatty acid"/>
    <property type="evidence" value="ECO:0007669"/>
    <property type="project" value="TreeGrafter"/>
</dbReference>
<dbReference type="GO" id="GO:0030148">
    <property type="term" value="P:sphingolipid biosynthetic process"/>
    <property type="evidence" value="ECO:0007669"/>
    <property type="project" value="TreeGrafter"/>
</dbReference>
<reference evidence="11 12" key="1">
    <citation type="submission" date="2015-04" db="EMBL/GenBank/DDBJ databases">
        <authorList>
            <person name="Syromyatnikov M.Y."/>
            <person name="Popov V.N."/>
        </authorList>
    </citation>
    <scope>NUCLEOTIDE SEQUENCE [LARGE SCALE GENOMIC DNA]</scope>
</reference>
<evidence type="ECO:0000256" key="9">
    <source>
        <dbReference type="ARBA" id="ARBA00023160"/>
    </source>
</evidence>
<sequence length="257" mass="30308">METVKNLFNKWEDFLEHKSDPRISKYFLMQSPFPILGISLGYLFIVKIVLPKYMKNRKAFDIKNILLVFNVWHMCANVGIFYYLASSGWLTTYNWRCEPFDRSPFGDPLTMLNSCWYFLMQKIIDLIETVILLLGKRFDLVTFYHVVHHFLMLNMVWGHIKFFPGGHATFFGFANSFSHIILYSYLIVTSLMPEIKKSFPWLRQLCTVLAATEIIAIILHSAQLFFKNDCNYPIESIYYVLSYSSIYLVCSIFCHLR</sequence>
<dbReference type="GO" id="GO:0034626">
    <property type="term" value="P:fatty acid elongation, polyunsaturated fatty acid"/>
    <property type="evidence" value="ECO:0007669"/>
    <property type="project" value="TreeGrafter"/>
</dbReference>
<feature type="transmembrane region" description="Helical" evidence="10">
    <location>
        <begin position="141"/>
        <end position="160"/>
    </location>
</feature>
<keyword evidence="3 10" id="KW-0808">Transferase</keyword>
<keyword evidence="12" id="KW-1185">Reference proteome</keyword>
<dbReference type="AlphaFoldDB" id="A0A1J1HW92"/>
<feature type="transmembrane region" description="Helical" evidence="10">
    <location>
        <begin position="33"/>
        <end position="53"/>
    </location>
</feature>
<gene>
    <name evidence="11" type="ORF">CLUMA_CG005853</name>
</gene>
<keyword evidence="5 10" id="KW-0276">Fatty acid metabolism</keyword>